<dbReference type="Pfam" id="PF00027">
    <property type="entry name" value="cNMP_binding"/>
    <property type="match status" value="1"/>
</dbReference>
<dbReference type="SMART" id="SM00100">
    <property type="entry name" value="cNMP"/>
    <property type="match status" value="1"/>
</dbReference>
<dbReference type="CDD" id="cd16936">
    <property type="entry name" value="HATPase_RsbW-like"/>
    <property type="match status" value="1"/>
</dbReference>
<dbReference type="GO" id="GO:0005829">
    <property type="term" value="C:cytosol"/>
    <property type="evidence" value="ECO:0007669"/>
    <property type="project" value="TreeGrafter"/>
</dbReference>
<dbReference type="AlphaFoldDB" id="S3K0B4"/>
<keyword evidence="3" id="KW-1185">Reference proteome</keyword>
<dbReference type="InterPro" id="IPR036890">
    <property type="entry name" value="HATPase_C_sf"/>
</dbReference>
<dbReference type="PANTHER" id="PTHR24567:SF74">
    <property type="entry name" value="HTH-TYPE TRANSCRIPTIONAL REGULATOR ARCR"/>
    <property type="match status" value="1"/>
</dbReference>
<feature type="domain" description="Cyclic nucleotide-binding" evidence="1">
    <location>
        <begin position="309"/>
        <end position="396"/>
    </location>
</feature>
<dbReference type="SUPFAM" id="SSF51206">
    <property type="entry name" value="cAMP-binding domain-like"/>
    <property type="match status" value="1"/>
</dbReference>
<dbReference type="CDD" id="cd00038">
    <property type="entry name" value="CAP_ED"/>
    <property type="match status" value="1"/>
</dbReference>
<dbReference type="SUPFAM" id="SSF55874">
    <property type="entry name" value="ATPase domain of HSP90 chaperone/DNA topoisomerase II/histidine kinase"/>
    <property type="match status" value="1"/>
</dbReference>
<dbReference type="PROSITE" id="PS50042">
    <property type="entry name" value="CNMP_BINDING_3"/>
    <property type="match status" value="1"/>
</dbReference>
<evidence type="ECO:0000313" key="2">
    <source>
        <dbReference type="EMBL" id="EPF30341.1"/>
    </source>
</evidence>
<evidence type="ECO:0000259" key="1">
    <source>
        <dbReference type="PROSITE" id="PS50042"/>
    </source>
</evidence>
<dbReference type="EMBL" id="ATFF01000006">
    <property type="protein sequence ID" value="EPF30341.1"/>
    <property type="molecule type" value="Genomic_DNA"/>
</dbReference>
<protein>
    <recommendedName>
        <fullName evidence="1">Cyclic nucleotide-binding domain-containing protein</fullName>
    </recommendedName>
</protein>
<dbReference type="Pfam" id="PF13581">
    <property type="entry name" value="HATPase_c_2"/>
    <property type="match status" value="1"/>
</dbReference>
<dbReference type="PANTHER" id="PTHR24567">
    <property type="entry name" value="CRP FAMILY TRANSCRIPTIONAL REGULATORY PROTEIN"/>
    <property type="match status" value="1"/>
</dbReference>
<dbReference type="STRING" id="1125699.HMPREF9194_00658"/>
<name>S3K0B4_TREMA</name>
<dbReference type="Proteomes" id="UP000014541">
    <property type="component" value="Unassembled WGS sequence"/>
</dbReference>
<gene>
    <name evidence="2" type="ORF">HMPREF9194_00658</name>
</gene>
<proteinExistence type="predicted"/>
<evidence type="ECO:0000313" key="3">
    <source>
        <dbReference type="Proteomes" id="UP000014541"/>
    </source>
</evidence>
<dbReference type="RefSeq" id="WP_016524952.1">
    <property type="nucleotide sequence ID" value="NZ_KE332518.1"/>
</dbReference>
<dbReference type="Gene3D" id="2.60.120.10">
    <property type="entry name" value="Jelly Rolls"/>
    <property type="match status" value="1"/>
</dbReference>
<reference evidence="2 3" key="1">
    <citation type="submission" date="2013-04" db="EMBL/GenBank/DDBJ databases">
        <title>The Genome Sequence of Treponema maltophilum ATCC 51939.</title>
        <authorList>
            <consortium name="The Broad Institute Genomics Platform"/>
            <person name="Earl A."/>
            <person name="Ward D."/>
            <person name="Feldgarden M."/>
            <person name="Gevers D."/>
            <person name="Leonetti C."/>
            <person name="Blanton J.M."/>
            <person name="Dewhirst F.E."/>
            <person name="Izard J."/>
            <person name="Walker B."/>
            <person name="Young S."/>
            <person name="Zeng Q."/>
            <person name="Gargeya S."/>
            <person name="Fitzgerald M."/>
            <person name="Haas B."/>
            <person name="Abouelleil A."/>
            <person name="Allen A.W."/>
            <person name="Alvarado L."/>
            <person name="Arachchi H.M."/>
            <person name="Berlin A.M."/>
            <person name="Chapman S.B."/>
            <person name="Gainer-Dewar J."/>
            <person name="Goldberg J."/>
            <person name="Griggs A."/>
            <person name="Gujja S."/>
            <person name="Hansen M."/>
            <person name="Howarth C."/>
            <person name="Imamovic A."/>
            <person name="Ireland A."/>
            <person name="Larimer J."/>
            <person name="McCowan C."/>
            <person name="Murphy C."/>
            <person name="Pearson M."/>
            <person name="Poon T.W."/>
            <person name="Priest M."/>
            <person name="Roberts A."/>
            <person name="Saif S."/>
            <person name="Shea T."/>
            <person name="Sisk P."/>
            <person name="Sykes S."/>
            <person name="Wortman J."/>
            <person name="Nusbaum C."/>
            <person name="Birren B."/>
        </authorList>
    </citation>
    <scope>NUCLEOTIDE SEQUENCE [LARGE SCALE GENOMIC DNA]</scope>
    <source>
        <strain evidence="2 3">ATCC 51939</strain>
    </source>
</reference>
<dbReference type="InterPro" id="IPR000595">
    <property type="entry name" value="cNMP-bd_dom"/>
</dbReference>
<accession>S3K0B4</accession>
<dbReference type="InterPro" id="IPR003594">
    <property type="entry name" value="HATPase_dom"/>
</dbReference>
<dbReference type="Gene3D" id="3.30.565.10">
    <property type="entry name" value="Histidine kinase-like ATPase, C-terminal domain"/>
    <property type="match status" value="1"/>
</dbReference>
<dbReference type="GO" id="GO:0003700">
    <property type="term" value="F:DNA-binding transcription factor activity"/>
    <property type="evidence" value="ECO:0007669"/>
    <property type="project" value="TreeGrafter"/>
</dbReference>
<dbReference type="eggNOG" id="COG2172">
    <property type="taxonomic scope" value="Bacteria"/>
</dbReference>
<dbReference type="PATRIC" id="fig|1125699.3.peg.669"/>
<dbReference type="InterPro" id="IPR014710">
    <property type="entry name" value="RmlC-like_jellyroll"/>
</dbReference>
<dbReference type="HOGENOM" id="CLU_640823_0_0_12"/>
<comment type="caution">
    <text evidence="2">The sequence shown here is derived from an EMBL/GenBank/DDBJ whole genome shotgun (WGS) entry which is preliminary data.</text>
</comment>
<sequence>MKKILAAVTAPDIIRVIDEACKKYTSYFDFDICSDTDEIIKYINYELPEIKVIDFTSTRIDSRQILESISADPWLHNGGIIAVVADMEERKEIEEQKNANILIVQTKRQFADNFSRLLHILWLNQQFLFSRGMQGQLGTSESGSFICGNDPIDIQVYTSFLLNYLYSSNRIDTEIRSKLHTVLMELLFNALEHGNCGISYEEKTEWLEKGNDILALIKQKAQLDENKKKHIYISYEISGTKAEFSIRDEGAGFDWRSRVKKEVTPGMHGMGIHISENLVSDMTYNEKGNEVRFFVSLAGKGAANTVPLIMSPYQAVDYADKETVCLQNERTNNLFFIVSGKYAVYSGRKLVSILTPNDLFIGEMSFLLNDRRSATILSVGHGKLIKIPKEAFLNLLRKNPHYGIFLSKLLAQRLYVQTQKTMALNKELAELREKENQK</sequence>
<dbReference type="InterPro" id="IPR018490">
    <property type="entry name" value="cNMP-bd_dom_sf"/>
</dbReference>
<dbReference type="InterPro" id="IPR050397">
    <property type="entry name" value="Env_Response_Regulators"/>
</dbReference>
<dbReference type="OrthoDB" id="5456285at2"/>
<organism evidence="2 3">
    <name type="scientific">Treponema maltophilum ATCC 51939</name>
    <dbReference type="NCBI Taxonomy" id="1125699"/>
    <lineage>
        <taxon>Bacteria</taxon>
        <taxon>Pseudomonadati</taxon>
        <taxon>Spirochaetota</taxon>
        <taxon>Spirochaetia</taxon>
        <taxon>Spirochaetales</taxon>
        <taxon>Treponemataceae</taxon>
        <taxon>Treponema</taxon>
    </lineage>
</organism>